<dbReference type="GO" id="GO:0016887">
    <property type="term" value="F:ATP hydrolysis activity"/>
    <property type="evidence" value="ECO:0007669"/>
    <property type="project" value="InterPro"/>
</dbReference>
<dbReference type="Pfam" id="PF00005">
    <property type="entry name" value="ABC_tran"/>
    <property type="match status" value="1"/>
</dbReference>
<evidence type="ECO:0000256" key="3">
    <source>
        <dbReference type="ARBA" id="ARBA00022741"/>
    </source>
</evidence>
<proteinExistence type="inferred from homology"/>
<keyword evidence="4 7" id="KW-0067">ATP-binding</keyword>
<dbReference type="InterPro" id="IPR027417">
    <property type="entry name" value="P-loop_NTPase"/>
</dbReference>
<dbReference type="InterPro" id="IPR050166">
    <property type="entry name" value="ABC_transporter_ATP-bind"/>
</dbReference>
<evidence type="ECO:0000313" key="8">
    <source>
        <dbReference type="Proteomes" id="UP000198992"/>
    </source>
</evidence>
<dbReference type="CDD" id="cd03293">
    <property type="entry name" value="ABC_NrtD_SsuB_transporters"/>
    <property type="match status" value="1"/>
</dbReference>
<dbReference type="InterPro" id="IPR003593">
    <property type="entry name" value="AAA+_ATPase"/>
</dbReference>
<reference evidence="7 8" key="1">
    <citation type="submission" date="2016-10" db="EMBL/GenBank/DDBJ databases">
        <authorList>
            <person name="de Groot N.N."/>
        </authorList>
    </citation>
    <scope>NUCLEOTIDE SEQUENCE [LARGE SCALE GENOMIC DNA]</scope>
    <source>
        <strain evidence="7 8">MT12</strain>
    </source>
</reference>
<dbReference type="AlphaFoldDB" id="A0A1H5GR88"/>
<dbReference type="InterPro" id="IPR003439">
    <property type="entry name" value="ABC_transporter-like_ATP-bd"/>
</dbReference>
<dbReference type="PROSITE" id="PS50893">
    <property type="entry name" value="ABC_TRANSPORTER_2"/>
    <property type="match status" value="1"/>
</dbReference>
<sequence>MSALETSATLSPRASADRRVEVKGLSKSFQLARTTIEAVRDVSFDVRRGEFVALLGPSGSGKSTVLNMIASLIRPTGGEILIDGKRVVPGKATPDVGYVFQRDTLFPWRTVADNIGYGLELSGVPAQERKERIAQCVAQAGLKGFENAYPSALSGGMRQRAALMRTLIVEPQILLMDEPFGALDTHTKIDMHEVLLRIWEREQQTVLFVTHDLGEALTLADRIILFSARPGRIKDMFEVDFARPRDAVKVRETPRYAELFQHIWHSLGEEFVRGRSA</sequence>
<evidence type="ECO:0000256" key="5">
    <source>
        <dbReference type="ARBA" id="ARBA00024722"/>
    </source>
</evidence>
<organism evidence="7 8">
    <name type="scientific">Bradyrhizobium erythrophlei</name>
    <dbReference type="NCBI Taxonomy" id="1437360"/>
    <lineage>
        <taxon>Bacteria</taxon>
        <taxon>Pseudomonadati</taxon>
        <taxon>Pseudomonadota</taxon>
        <taxon>Alphaproteobacteria</taxon>
        <taxon>Hyphomicrobiales</taxon>
        <taxon>Nitrobacteraceae</taxon>
        <taxon>Bradyrhizobium</taxon>
    </lineage>
</organism>
<name>A0A1H5GR88_9BRAD</name>
<dbReference type="SUPFAM" id="SSF52540">
    <property type="entry name" value="P-loop containing nucleoside triphosphate hydrolases"/>
    <property type="match status" value="1"/>
</dbReference>
<dbReference type="RefSeq" id="WP_171948064.1">
    <property type="nucleotide sequence ID" value="NZ_FNTH01000001.1"/>
</dbReference>
<dbReference type="Gene3D" id="3.40.50.300">
    <property type="entry name" value="P-loop containing nucleotide triphosphate hydrolases"/>
    <property type="match status" value="1"/>
</dbReference>
<evidence type="ECO:0000313" key="7">
    <source>
        <dbReference type="EMBL" id="SEE18140.1"/>
    </source>
</evidence>
<evidence type="ECO:0000256" key="2">
    <source>
        <dbReference type="ARBA" id="ARBA00022448"/>
    </source>
</evidence>
<dbReference type="EMBL" id="FNTH01000001">
    <property type="protein sequence ID" value="SEE18140.1"/>
    <property type="molecule type" value="Genomic_DNA"/>
</dbReference>
<evidence type="ECO:0000259" key="6">
    <source>
        <dbReference type="PROSITE" id="PS50893"/>
    </source>
</evidence>
<evidence type="ECO:0000256" key="1">
    <source>
        <dbReference type="ARBA" id="ARBA00005417"/>
    </source>
</evidence>
<protein>
    <submittedName>
        <fullName evidence="7">NitT/TauT family transport system ATP-binding protein</fullName>
    </submittedName>
</protein>
<keyword evidence="3" id="KW-0547">Nucleotide-binding</keyword>
<comment type="function">
    <text evidence="5">Involved in beta-(1--&gt;2)glucan export. Transmembrane domains (TMD) form a pore in the inner membrane and the ATP-binding domain (NBD) is responsible for energy generation.</text>
</comment>
<evidence type="ECO:0000256" key="4">
    <source>
        <dbReference type="ARBA" id="ARBA00022840"/>
    </source>
</evidence>
<dbReference type="Proteomes" id="UP000198992">
    <property type="component" value="Unassembled WGS sequence"/>
</dbReference>
<dbReference type="PANTHER" id="PTHR42788:SF13">
    <property type="entry name" value="ALIPHATIC SULFONATES IMPORT ATP-BINDING PROTEIN SSUB"/>
    <property type="match status" value="1"/>
</dbReference>
<comment type="similarity">
    <text evidence="1">Belongs to the ABC transporter superfamily.</text>
</comment>
<gene>
    <name evidence="7" type="ORF">SAMN05444164_7197</name>
</gene>
<keyword evidence="2" id="KW-0813">Transport</keyword>
<feature type="domain" description="ABC transporter" evidence="6">
    <location>
        <begin position="20"/>
        <end position="253"/>
    </location>
</feature>
<dbReference type="PANTHER" id="PTHR42788">
    <property type="entry name" value="TAURINE IMPORT ATP-BINDING PROTEIN-RELATED"/>
    <property type="match status" value="1"/>
</dbReference>
<dbReference type="SMART" id="SM00382">
    <property type="entry name" value="AAA"/>
    <property type="match status" value="1"/>
</dbReference>
<accession>A0A1H5GR88</accession>
<dbReference type="GO" id="GO:0005524">
    <property type="term" value="F:ATP binding"/>
    <property type="evidence" value="ECO:0007669"/>
    <property type="project" value="UniProtKB-KW"/>
</dbReference>